<comment type="catalytic activity">
    <reaction evidence="11 19">
        <text>[ThiS sulfur-carrier protein]-C-terminal Gly-Gly-AMP + S-sulfanyl-L-cysteinyl-[cysteine desulfurase] + AH2 = [ThiS sulfur-carrier protein]-C-terminal-Gly-aminoethanethioate + L-cysteinyl-[cysteine desulfurase] + A + AMP + 2 H(+)</text>
        <dbReference type="Rhea" id="RHEA:43340"/>
        <dbReference type="Rhea" id="RHEA-COMP:12157"/>
        <dbReference type="Rhea" id="RHEA-COMP:12158"/>
        <dbReference type="Rhea" id="RHEA-COMP:12910"/>
        <dbReference type="Rhea" id="RHEA-COMP:19908"/>
        <dbReference type="ChEBI" id="CHEBI:13193"/>
        <dbReference type="ChEBI" id="CHEBI:15378"/>
        <dbReference type="ChEBI" id="CHEBI:17499"/>
        <dbReference type="ChEBI" id="CHEBI:29950"/>
        <dbReference type="ChEBI" id="CHEBI:61963"/>
        <dbReference type="ChEBI" id="CHEBI:90618"/>
        <dbReference type="ChEBI" id="CHEBI:232372"/>
        <dbReference type="ChEBI" id="CHEBI:456215"/>
    </reaction>
</comment>
<evidence type="ECO:0000256" key="5">
    <source>
        <dbReference type="ARBA" id="ARBA00022679"/>
    </source>
</evidence>
<dbReference type="PANTHER" id="PTHR43209:SF1">
    <property type="entry name" value="TRNA SULFURTRANSFERASE"/>
    <property type="match status" value="1"/>
</dbReference>
<keyword evidence="9 19" id="KW-0784">Thiamine biosynthesis</keyword>
<dbReference type="GeneID" id="65916835"/>
<evidence type="ECO:0000256" key="7">
    <source>
        <dbReference type="ARBA" id="ARBA00022840"/>
    </source>
</evidence>
<dbReference type="GO" id="GO:0002937">
    <property type="term" value="P:tRNA 4-thiouridine biosynthesis"/>
    <property type="evidence" value="ECO:0007669"/>
    <property type="project" value="TreeGrafter"/>
</dbReference>
<feature type="binding site" evidence="19">
    <location>
        <position position="265"/>
    </location>
    <ligand>
        <name>ATP</name>
        <dbReference type="ChEBI" id="CHEBI:30616"/>
    </ligand>
</feature>
<dbReference type="InterPro" id="IPR003720">
    <property type="entry name" value="tRNA_STrfase"/>
</dbReference>
<dbReference type="eggNOG" id="COG0301">
    <property type="taxonomic scope" value="Bacteria"/>
</dbReference>
<dbReference type="InterPro" id="IPR049962">
    <property type="entry name" value="THUMP_ThiI"/>
</dbReference>
<dbReference type="HAMAP" id="MF_00021">
    <property type="entry name" value="ThiI"/>
    <property type="match status" value="1"/>
</dbReference>
<reference evidence="21 22" key="1">
    <citation type="journal article" date="2015" name="Genome Announc.">
        <title>Expanding the biotechnology potential of lactobacilli through comparative genomics of 213 strains and associated genera.</title>
        <authorList>
            <person name="Sun Z."/>
            <person name="Harris H.M."/>
            <person name="McCann A."/>
            <person name="Guo C."/>
            <person name="Argimon S."/>
            <person name="Zhang W."/>
            <person name="Yang X."/>
            <person name="Jeffery I.B."/>
            <person name="Cooney J.C."/>
            <person name="Kagawa T.F."/>
            <person name="Liu W."/>
            <person name="Song Y."/>
            <person name="Salvetti E."/>
            <person name="Wrobel A."/>
            <person name="Rasinkangas P."/>
            <person name="Parkhill J."/>
            <person name="Rea M.C."/>
            <person name="O'Sullivan O."/>
            <person name="Ritari J."/>
            <person name="Douillard F.P."/>
            <person name="Paul Ross R."/>
            <person name="Yang R."/>
            <person name="Briner A.E."/>
            <person name="Felis G.E."/>
            <person name="de Vos W.M."/>
            <person name="Barrangou R."/>
            <person name="Klaenhammer T.R."/>
            <person name="Caufield P.W."/>
            <person name="Cui Y."/>
            <person name="Zhang H."/>
            <person name="O'Toole P.W."/>
        </authorList>
    </citation>
    <scope>NUCLEOTIDE SEQUENCE [LARGE SCALE GENOMIC DNA]</scope>
    <source>
        <strain evidence="21 22">DSM 20001</strain>
    </source>
</reference>
<proteinExistence type="inferred from homology"/>
<dbReference type="GO" id="GO:0005829">
    <property type="term" value="C:cytosol"/>
    <property type="evidence" value="ECO:0007669"/>
    <property type="project" value="TreeGrafter"/>
</dbReference>
<evidence type="ECO:0000313" key="22">
    <source>
        <dbReference type="Proteomes" id="UP000051181"/>
    </source>
</evidence>
<comment type="similarity">
    <text evidence="13 19">Belongs to the ThiI family.</text>
</comment>
<dbReference type="InterPro" id="IPR004114">
    <property type="entry name" value="THUMP_dom"/>
</dbReference>
<dbReference type="Gene3D" id="3.30.2130.30">
    <property type="match status" value="1"/>
</dbReference>
<evidence type="ECO:0000256" key="19">
    <source>
        <dbReference type="HAMAP-Rule" id="MF_00021"/>
    </source>
</evidence>
<dbReference type="InterPro" id="IPR020536">
    <property type="entry name" value="ThiI_AANH"/>
</dbReference>
<dbReference type="EMBL" id="AZCN01000002">
    <property type="protein sequence ID" value="KRK19233.1"/>
    <property type="molecule type" value="Genomic_DNA"/>
</dbReference>
<keyword evidence="8 19" id="KW-0694">RNA-binding</keyword>
<dbReference type="SUPFAM" id="SSF143437">
    <property type="entry name" value="THUMP domain-like"/>
    <property type="match status" value="1"/>
</dbReference>
<dbReference type="GO" id="GO:0052837">
    <property type="term" value="P:thiazole biosynthetic process"/>
    <property type="evidence" value="ECO:0007669"/>
    <property type="project" value="TreeGrafter"/>
</dbReference>
<comment type="function">
    <text evidence="12 19">Catalyzes the ATP-dependent transfer of a sulfur to tRNA to produce 4-thiouridine in position 8 of tRNAs, which functions as a near-UV photosensor. Also catalyzes the transfer of sulfur to the sulfur carrier protein ThiS, forming ThiS-thiocarboxylate. This is a step in the synthesis of thiazole, in the thiamine biosynthesis pathway. The sulfur is donated as persulfide by IscS.</text>
</comment>
<dbReference type="GO" id="GO:0000049">
    <property type="term" value="F:tRNA binding"/>
    <property type="evidence" value="ECO:0007669"/>
    <property type="project" value="UniProtKB-UniRule"/>
</dbReference>
<dbReference type="Gene3D" id="3.40.50.620">
    <property type="entry name" value="HUPs"/>
    <property type="match status" value="1"/>
</dbReference>
<evidence type="ECO:0000256" key="6">
    <source>
        <dbReference type="ARBA" id="ARBA00022741"/>
    </source>
</evidence>
<organism evidence="21 22">
    <name type="scientific">Loigolactobacillus coryniformis subsp. coryniformis KCTC 3167 = DSM 20001</name>
    <dbReference type="NCBI Taxonomy" id="913848"/>
    <lineage>
        <taxon>Bacteria</taxon>
        <taxon>Bacillati</taxon>
        <taxon>Bacillota</taxon>
        <taxon>Bacilli</taxon>
        <taxon>Lactobacillales</taxon>
        <taxon>Lactobacillaceae</taxon>
        <taxon>Loigolactobacillus</taxon>
    </lineage>
</organism>
<keyword evidence="7 19" id="KW-0067">ATP-binding</keyword>
<evidence type="ECO:0000256" key="9">
    <source>
        <dbReference type="ARBA" id="ARBA00022977"/>
    </source>
</evidence>
<dbReference type="InterPro" id="IPR050102">
    <property type="entry name" value="tRNA_sulfurtransferase_ThiI"/>
</dbReference>
<evidence type="ECO:0000256" key="12">
    <source>
        <dbReference type="ARBA" id="ARBA00058382"/>
    </source>
</evidence>
<dbReference type="Pfam" id="PF22025">
    <property type="entry name" value="ThiI_fer"/>
    <property type="match status" value="1"/>
</dbReference>
<dbReference type="Pfam" id="PF02568">
    <property type="entry name" value="ThiI"/>
    <property type="match status" value="1"/>
</dbReference>
<dbReference type="NCBIfam" id="TIGR00342">
    <property type="entry name" value="tRNA uracil 4-sulfurtransferase ThiI"/>
    <property type="match status" value="1"/>
</dbReference>
<dbReference type="GO" id="GO:0140741">
    <property type="term" value="F:tRNA-uracil-4 sulfurtransferase activity"/>
    <property type="evidence" value="ECO:0007669"/>
    <property type="project" value="UniProtKB-EC"/>
</dbReference>
<dbReference type="EC" id="2.8.1.4" evidence="14 19"/>
<dbReference type="GO" id="GO:0004810">
    <property type="term" value="F:CCA tRNA nucleotidyltransferase activity"/>
    <property type="evidence" value="ECO:0007669"/>
    <property type="project" value="InterPro"/>
</dbReference>
<evidence type="ECO:0000256" key="3">
    <source>
        <dbReference type="ARBA" id="ARBA00022490"/>
    </source>
</evidence>
<feature type="binding site" evidence="19">
    <location>
        <begin position="183"/>
        <end position="184"/>
    </location>
    <ligand>
        <name>ATP</name>
        <dbReference type="ChEBI" id="CHEBI:30616"/>
    </ligand>
</feature>
<evidence type="ECO:0000256" key="14">
    <source>
        <dbReference type="ARBA" id="ARBA00066827"/>
    </source>
</evidence>
<evidence type="ECO:0000256" key="2">
    <source>
        <dbReference type="ARBA" id="ARBA00004948"/>
    </source>
</evidence>
<feature type="domain" description="THUMP" evidence="20">
    <location>
        <begin position="60"/>
        <end position="165"/>
    </location>
</feature>
<dbReference type="InterPro" id="IPR054173">
    <property type="entry name" value="ThiI_fer"/>
</dbReference>
<evidence type="ECO:0000256" key="8">
    <source>
        <dbReference type="ARBA" id="ARBA00022884"/>
    </source>
</evidence>
<comment type="caution">
    <text evidence="21">The sequence shown here is derived from an EMBL/GenBank/DDBJ whole genome shotgun (WGS) entry which is preliminary data.</text>
</comment>
<dbReference type="GO" id="GO:0005524">
    <property type="term" value="F:ATP binding"/>
    <property type="evidence" value="ECO:0007669"/>
    <property type="project" value="UniProtKB-UniRule"/>
</dbReference>
<dbReference type="Proteomes" id="UP000051181">
    <property type="component" value="Unassembled WGS sequence"/>
</dbReference>
<dbReference type="PATRIC" id="fig|913848.6.peg.824"/>
<dbReference type="FunFam" id="3.40.50.620:FF:000053">
    <property type="entry name" value="Probable tRNA sulfurtransferase"/>
    <property type="match status" value="1"/>
</dbReference>
<name>A0A0R1FHH5_9LACO</name>
<dbReference type="RefSeq" id="WP_003679620.1">
    <property type="nucleotide sequence ID" value="NZ_AZCN01000002.1"/>
</dbReference>
<dbReference type="PANTHER" id="PTHR43209">
    <property type="entry name" value="TRNA SULFURTRANSFERASE"/>
    <property type="match status" value="1"/>
</dbReference>
<keyword evidence="4 19" id="KW-0820">tRNA-binding</keyword>
<evidence type="ECO:0000256" key="18">
    <source>
        <dbReference type="ARBA" id="ARBA00080570"/>
    </source>
</evidence>
<dbReference type="UniPathway" id="UPA00060"/>
<evidence type="ECO:0000256" key="11">
    <source>
        <dbReference type="ARBA" id="ARBA00052330"/>
    </source>
</evidence>
<sequence length="405" mass="45318">MEYTEIMVRYGELSTKGKNRRSFIDRLYSNTRKALHRFPALEIHARRDRLHVVLHGEDSAAVMKRLGQVFGIQNFSPSIRVERDMDQVRATAIAMIKEQYQPGDTFKVNTRRSDHNFELDTNEMNAELGGVILDNVPGITVRVHKPEITLRVEVRLDGIYLSSRTIQGAGGLPVGTAGRGMLMLSGGIDSPVAGYLAMKRGVAIQMVHFFSPPYTSAKALAKAKELTSKLAPYAGSIQFIEVPFTHIQEEIKNKVPEGYLMTVQRRLMLRLTDKIREQQRGLAIFNGEALGQVASQTMESMVAINDVTTTPILRPVVSMDKNEIIKIAEEIDTFNLSIMPFEDCCTIFAPPAPKTRPNLEKTRAYEKFIDVEGLMAEALAGIKMTEIKADEEFLSQDQTEIASLL</sequence>
<evidence type="ECO:0000313" key="21">
    <source>
        <dbReference type="EMBL" id="KRK19233.1"/>
    </source>
</evidence>
<protein>
    <recommendedName>
        <fullName evidence="15 19">Probable tRNA sulfurtransferase</fullName>
        <ecNumber evidence="14 19">2.8.1.4</ecNumber>
    </recommendedName>
    <alternativeName>
        <fullName evidence="16 19">Sulfur carrier protein ThiS sulfurtransferase</fullName>
    </alternativeName>
    <alternativeName>
        <fullName evidence="17 19">Thiamine biosynthesis protein ThiI</fullName>
    </alternativeName>
    <alternativeName>
        <fullName evidence="18 19">tRNA 4-thiouridine synthase</fullName>
    </alternativeName>
</protein>
<dbReference type="CDD" id="cd01712">
    <property type="entry name" value="PPase_ThiI"/>
    <property type="match status" value="1"/>
</dbReference>
<comment type="subcellular location">
    <subcellularLocation>
        <location evidence="1 19">Cytoplasm</location>
    </subcellularLocation>
</comment>
<evidence type="ECO:0000256" key="1">
    <source>
        <dbReference type="ARBA" id="ARBA00004496"/>
    </source>
</evidence>
<evidence type="ECO:0000256" key="13">
    <source>
        <dbReference type="ARBA" id="ARBA00061472"/>
    </source>
</evidence>
<dbReference type="SMART" id="SM00981">
    <property type="entry name" value="THUMP"/>
    <property type="match status" value="1"/>
</dbReference>
<evidence type="ECO:0000256" key="15">
    <source>
        <dbReference type="ARBA" id="ARBA00071867"/>
    </source>
</evidence>
<feature type="binding site" evidence="19">
    <location>
        <begin position="208"/>
        <end position="209"/>
    </location>
    <ligand>
        <name>ATP</name>
        <dbReference type="ChEBI" id="CHEBI:30616"/>
    </ligand>
</feature>
<dbReference type="CDD" id="cd11716">
    <property type="entry name" value="THUMP_ThiI"/>
    <property type="match status" value="1"/>
</dbReference>
<dbReference type="PROSITE" id="PS51165">
    <property type="entry name" value="THUMP"/>
    <property type="match status" value="1"/>
</dbReference>
<comment type="catalytic activity">
    <reaction evidence="10 19">
        <text>[ThiI sulfur-carrier protein]-S-sulfanyl-L-cysteine + a uridine in tRNA + 2 reduced [2Fe-2S]-[ferredoxin] + ATP + H(+) = [ThiI sulfur-carrier protein]-L-cysteine + a 4-thiouridine in tRNA + 2 oxidized [2Fe-2S]-[ferredoxin] + AMP + diphosphate</text>
        <dbReference type="Rhea" id="RHEA:24176"/>
        <dbReference type="Rhea" id="RHEA-COMP:10000"/>
        <dbReference type="Rhea" id="RHEA-COMP:10001"/>
        <dbReference type="Rhea" id="RHEA-COMP:13337"/>
        <dbReference type="Rhea" id="RHEA-COMP:13338"/>
        <dbReference type="Rhea" id="RHEA-COMP:13339"/>
        <dbReference type="Rhea" id="RHEA-COMP:13340"/>
        <dbReference type="ChEBI" id="CHEBI:15378"/>
        <dbReference type="ChEBI" id="CHEBI:29950"/>
        <dbReference type="ChEBI" id="CHEBI:30616"/>
        <dbReference type="ChEBI" id="CHEBI:33019"/>
        <dbReference type="ChEBI" id="CHEBI:33737"/>
        <dbReference type="ChEBI" id="CHEBI:33738"/>
        <dbReference type="ChEBI" id="CHEBI:61963"/>
        <dbReference type="ChEBI" id="CHEBI:65315"/>
        <dbReference type="ChEBI" id="CHEBI:136798"/>
        <dbReference type="ChEBI" id="CHEBI:456215"/>
        <dbReference type="EC" id="2.8.1.4"/>
    </reaction>
</comment>
<feature type="binding site" evidence="19">
    <location>
        <position position="287"/>
    </location>
    <ligand>
        <name>ATP</name>
        <dbReference type="ChEBI" id="CHEBI:30616"/>
    </ligand>
</feature>
<accession>A0A0R1FHH5</accession>
<dbReference type="Pfam" id="PF02926">
    <property type="entry name" value="THUMP"/>
    <property type="match status" value="1"/>
</dbReference>
<dbReference type="GO" id="GO:0009229">
    <property type="term" value="P:thiamine diphosphate biosynthetic process"/>
    <property type="evidence" value="ECO:0007669"/>
    <property type="project" value="UniProtKB-UniRule"/>
</dbReference>
<evidence type="ECO:0000256" key="10">
    <source>
        <dbReference type="ARBA" id="ARBA00050570"/>
    </source>
</evidence>
<dbReference type="GO" id="GO:0009228">
    <property type="term" value="P:thiamine biosynthetic process"/>
    <property type="evidence" value="ECO:0007669"/>
    <property type="project" value="UniProtKB-KW"/>
</dbReference>
<feature type="binding site" evidence="19">
    <location>
        <position position="296"/>
    </location>
    <ligand>
        <name>ATP</name>
        <dbReference type="ChEBI" id="CHEBI:30616"/>
    </ligand>
</feature>
<dbReference type="InterPro" id="IPR014729">
    <property type="entry name" value="Rossmann-like_a/b/a_fold"/>
</dbReference>
<dbReference type="SUPFAM" id="SSF52402">
    <property type="entry name" value="Adenine nucleotide alpha hydrolases-like"/>
    <property type="match status" value="1"/>
</dbReference>
<evidence type="ECO:0000259" key="20">
    <source>
        <dbReference type="PROSITE" id="PS51165"/>
    </source>
</evidence>
<dbReference type="AlphaFoldDB" id="A0A0R1FHH5"/>
<keyword evidence="3 19" id="KW-0963">Cytoplasm</keyword>
<evidence type="ECO:0000256" key="16">
    <source>
        <dbReference type="ARBA" id="ARBA00075337"/>
    </source>
</evidence>
<evidence type="ECO:0000256" key="17">
    <source>
        <dbReference type="ARBA" id="ARBA00077849"/>
    </source>
</evidence>
<comment type="pathway">
    <text evidence="2 19">Cofactor biosynthesis; thiamine diphosphate biosynthesis.</text>
</comment>
<gene>
    <name evidence="19" type="primary">thiI</name>
    <name evidence="21" type="ORF">FD22_GL000795</name>
</gene>
<keyword evidence="6 19" id="KW-0547">Nucleotide-binding</keyword>
<dbReference type="InterPro" id="IPR049961">
    <property type="entry name" value="ThiI_N"/>
</dbReference>
<keyword evidence="5 19" id="KW-0808">Transferase</keyword>
<evidence type="ECO:0000256" key="4">
    <source>
        <dbReference type="ARBA" id="ARBA00022555"/>
    </source>
</evidence>